<dbReference type="EMBL" id="JBHUME010000009">
    <property type="protein sequence ID" value="MFD2613940.1"/>
    <property type="molecule type" value="Genomic_DNA"/>
</dbReference>
<feature type="transmembrane region" description="Helical" evidence="3">
    <location>
        <begin position="160"/>
        <end position="178"/>
    </location>
</feature>
<dbReference type="Proteomes" id="UP001597541">
    <property type="component" value="Unassembled WGS sequence"/>
</dbReference>
<proteinExistence type="inferred from homology"/>
<keyword evidence="5" id="KW-0012">Acyltransferase</keyword>
<keyword evidence="5" id="KW-0808">Transferase</keyword>
<gene>
    <name evidence="5" type="ORF">ACFSUF_16110</name>
</gene>
<keyword evidence="3" id="KW-1133">Transmembrane helix</keyword>
<accession>A0ABW5PHF9</accession>
<dbReference type="InterPro" id="IPR002656">
    <property type="entry name" value="Acyl_transf_3_dom"/>
</dbReference>
<organism evidence="5 6">
    <name type="scientific">Paenibacillus gansuensis</name>
    <dbReference type="NCBI Taxonomy" id="306542"/>
    <lineage>
        <taxon>Bacteria</taxon>
        <taxon>Bacillati</taxon>
        <taxon>Bacillota</taxon>
        <taxon>Bacilli</taxon>
        <taxon>Bacillales</taxon>
        <taxon>Paenibacillaceae</taxon>
        <taxon>Paenibacillus</taxon>
    </lineage>
</organism>
<sequence length="357" mass="39786">MAVKPRGRLSLVHVFRAVAVLFILMGHANKVSVLYLDYDWFNLARWDRTGGIDFFFIVSGFMIYYLYHSYLGKPQKAGTFLLKRAVKIYPMHWLFTMAVMAMILVFPQIGDGHETRADVIAGSLLLLPTDPILATTWSLSYVVFFYAAFALLIVSPRLTALLGAVWIGCTLLMETGLLANPQSFLFNFSHLEILAGCLIAYLVLHYRLPYPRTMIVLGVTGFAAVWVNNVNHYVTLHTPYFFCAFAVLIMTGITVLDLQKERKLPKPVTYLGNASYSIFISQLPVLHVCFLLLTKSPLSGWLGSALTIWAAILMAAAGGCAVHALIEKPVTAWLTKKLVSRKTSPVHNPIQPEAKVV</sequence>
<dbReference type="EC" id="2.3.-.-" evidence="5"/>
<comment type="subcellular location">
    <subcellularLocation>
        <location evidence="1">Membrane</location>
    </subcellularLocation>
</comment>
<reference evidence="6" key="1">
    <citation type="journal article" date="2019" name="Int. J. Syst. Evol. Microbiol.">
        <title>The Global Catalogue of Microorganisms (GCM) 10K type strain sequencing project: providing services to taxonomists for standard genome sequencing and annotation.</title>
        <authorList>
            <consortium name="The Broad Institute Genomics Platform"/>
            <consortium name="The Broad Institute Genome Sequencing Center for Infectious Disease"/>
            <person name="Wu L."/>
            <person name="Ma J."/>
        </authorList>
    </citation>
    <scope>NUCLEOTIDE SEQUENCE [LARGE SCALE GENOMIC DNA]</scope>
    <source>
        <strain evidence="6">KCTC 3950</strain>
    </source>
</reference>
<keyword evidence="6" id="KW-1185">Reference proteome</keyword>
<feature type="transmembrane region" description="Helical" evidence="3">
    <location>
        <begin position="9"/>
        <end position="28"/>
    </location>
</feature>
<dbReference type="PANTHER" id="PTHR23028">
    <property type="entry name" value="ACETYLTRANSFERASE"/>
    <property type="match status" value="1"/>
</dbReference>
<dbReference type="Pfam" id="PF01757">
    <property type="entry name" value="Acyl_transf_3"/>
    <property type="match status" value="1"/>
</dbReference>
<dbReference type="InterPro" id="IPR050879">
    <property type="entry name" value="Acyltransferase_3"/>
</dbReference>
<feature type="transmembrane region" description="Helical" evidence="3">
    <location>
        <begin position="210"/>
        <end position="227"/>
    </location>
</feature>
<feature type="transmembrane region" description="Helical" evidence="3">
    <location>
        <begin position="270"/>
        <end position="294"/>
    </location>
</feature>
<dbReference type="GO" id="GO:0016746">
    <property type="term" value="F:acyltransferase activity"/>
    <property type="evidence" value="ECO:0007669"/>
    <property type="project" value="UniProtKB-KW"/>
</dbReference>
<evidence type="ECO:0000256" key="2">
    <source>
        <dbReference type="ARBA" id="ARBA00007400"/>
    </source>
</evidence>
<dbReference type="RefSeq" id="WP_377604251.1">
    <property type="nucleotide sequence ID" value="NZ_JBHUME010000009.1"/>
</dbReference>
<comment type="similarity">
    <text evidence="2">Belongs to the acyltransferase 3 family.</text>
</comment>
<keyword evidence="3" id="KW-0812">Transmembrane</keyword>
<feature type="transmembrane region" description="Helical" evidence="3">
    <location>
        <begin position="132"/>
        <end position="153"/>
    </location>
</feature>
<feature type="domain" description="Acyltransferase 3" evidence="4">
    <location>
        <begin position="14"/>
        <end position="314"/>
    </location>
</feature>
<evidence type="ECO:0000313" key="5">
    <source>
        <dbReference type="EMBL" id="MFD2613940.1"/>
    </source>
</evidence>
<feature type="transmembrane region" description="Helical" evidence="3">
    <location>
        <begin position="239"/>
        <end position="258"/>
    </location>
</feature>
<feature type="transmembrane region" description="Helical" evidence="3">
    <location>
        <begin position="48"/>
        <end position="67"/>
    </location>
</feature>
<name>A0ABW5PHF9_9BACL</name>
<evidence type="ECO:0000256" key="3">
    <source>
        <dbReference type="SAM" id="Phobius"/>
    </source>
</evidence>
<comment type="caution">
    <text evidence="5">The sequence shown here is derived from an EMBL/GenBank/DDBJ whole genome shotgun (WGS) entry which is preliminary data.</text>
</comment>
<keyword evidence="3" id="KW-0472">Membrane</keyword>
<protein>
    <submittedName>
        <fullName evidence="5">Acyltransferase family protein</fullName>
        <ecNumber evidence="5">2.3.-.-</ecNumber>
    </submittedName>
</protein>
<feature type="transmembrane region" description="Helical" evidence="3">
    <location>
        <begin position="184"/>
        <end position="203"/>
    </location>
</feature>
<evidence type="ECO:0000259" key="4">
    <source>
        <dbReference type="Pfam" id="PF01757"/>
    </source>
</evidence>
<evidence type="ECO:0000256" key="1">
    <source>
        <dbReference type="ARBA" id="ARBA00004370"/>
    </source>
</evidence>
<dbReference type="PANTHER" id="PTHR23028:SF131">
    <property type="entry name" value="BLR2367 PROTEIN"/>
    <property type="match status" value="1"/>
</dbReference>
<feature type="transmembrane region" description="Helical" evidence="3">
    <location>
        <begin position="306"/>
        <end position="326"/>
    </location>
</feature>
<evidence type="ECO:0000313" key="6">
    <source>
        <dbReference type="Proteomes" id="UP001597541"/>
    </source>
</evidence>
<feature type="transmembrane region" description="Helical" evidence="3">
    <location>
        <begin position="88"/>
        <end position="109"/>
    </location>
</feature>